<dbReference type="PATRIC" id="fig|1324957.4.peg.27"/>
<gene>
    <name evidence="2" type="ORF">K933_00130</name>
</gene>
<dbReference type="InterPro" id="IPR025098">
    <property type="entry name" value="DUF4013"/>
</dbReference>
<sequence>MFTESLTYLRDSRDAFKTVFVGGILLVLGVFIVPTITVVGYLMRVLRRTGAGDDEAPTFDSVDDLVELTKEGLPGFVVAFVYGIVPAVVMGVVFGGALVSFVLGGSSGSDGLAGLGLSLGLGGLVVGSLLGVALGLLAAYVTPAAVANVADRGTIASGFAFGDLRPVLLSGAYATGWLTAFAVLVVGGVVAAMLNVVPLLGTVLGVFVQFYFLVAAYYVVGKTWARVRNVRESEEPLADERPVV</sequence>
<dbReference type="Pfam" id="PF13197">
    <property type="entry name" value="DUF4013"/>
    <property type="match status" value="1"/>
</dbReference>
<feature type="transmembrane region" description="Helical" evidence="1">
    <location>
        <begin position="76"/>
        <end position="103"/>
    </location>
</feature>
<dbReference type="AlphaFoldDB" id="V4GYF7"/>
<dbReference type="OrthoDB" id="107590at2157"/>
<protein>
    <recommendedName>
        <fullName evidence="4">DUF4013 domain-containing protein</fullName>
    </recommendedName>
</protein>
<feature type="transmembrane region" description="Helical" evidence="1">
    <location>
        <begin position="167"/>
        <end position="193"/>
    </location>
</feature>
<dbReference type="EMBL" id="ASGZ01000001">
    <property type="protein sequence ID" value="ESP90221.1"/>
    <property type="molecule type" value="Genomic_DNA"/>
</dbReference>
<keyword evidence="3" id="KW-1185">Reference proteome</keyword>
<reference evidence="2 3" key="1">
    <citation type="journal article" date="2013" name="Genome Announc.">
        <title>Draft Genome Sequence of 'Candidatus Halobonum tyrrellensis' Strain G22, Isolated from the Hypersaline Waters of Lake Tyrrell, Australia.</title>
        <authorList>
            <person name="Ugalde J.A."/>
            <person name="Narasingarao P."/>
            <person name="Kuo S."/>
            <person name="Podell S."/>
            <person name="Allen E.E."/>
        </authorList>
    </citation>
    <scope>NUCLEOTIDE SEQUENCE [LARGE SCALE GENOMIC DNA]</scope>
    <source>
        <strain evidence="2 3">G22</strain>
    </source>
</reference>
<feature type="transmembrane region" description="Helical" evidence="1">
    <location>
        <begin position="123"/>
        <end position="146"/>
    </location>
</feature>
<dbReference type="Proteomes" id="UP000017840">
    <property type="component" value="Unassembled WGS sequence"/>
</dbReference>
<dbReference type="RefSeq" id="WP_023392627.1">
    <property type="nucleotide sequence ID" value="NZ_ASGZ01000001.1"/>
</dbReference>
<name>V4GYF7_9EURY</name>
<proteinExistence type="predicted"/>
<feature type="transmembrane region" description="Helical" evidence="1">
    <location>
        <begin position="199"/>
        <end position="220"/>
    </location>
</feature>
<organism evidence="2 3">
    <name type="scientific">Candidatus Halobonum tyrrellensis G22</name>
    <dbReference type="NCBI Taxonomy" id="1324957"/>
    <lineage>
        <taxon>Archaea</taxon>
        <taxon>Methanobacteriati</taxon>
        <taxon>Methanobacteriota</taxon>
        <taxon>Stenosarchaea group</taxon>
        <taxon>Halobacteria</taxon>
        <taxon>Halobacteriales</taxon>
        <taxon>Haloferacaceae</taxon>
        <taxon>Candidatus Halobonum</taxon>
    </lineage>
</organism>
<comment type="caution">
    <text evidence="2">The sequence shown here is derived from an EMBL/GenBank/DDBJ whole genome shotgun (WGS) entry which is preliminary data.</text>
</comment>
<keyword evidence="1" id="KW-0812">Transmembrane</keyword>
<evidence type="ECO:0000256" key="1">
    <source>
        <dbReference type="SAM" id="Phobius"/>
    </source>
</evidence>
<feature type="transmembrane region" description="Helical" evidence="1">
    <location>
        <begin position="20"/>
        <end position="42"/>
    </location>
</feature>
<keyword evidence="1" id="KW-1133">Transmembrane helix</keyword>
<evidence type="ECO:0000313" key="2">
    <source>
        <dbReference type="EMBL" id="ESP90221.1"/>
    </source>
</evidence>
<accession>V4GYF7</accession>
<keyword evidence="1" id="KW-0472">Membrane</keyword>
<evidence type="ECO:0000313" key="3">
    <source>
        <dbReference type="Proteomes" id="UP000017840"/>
    </source>
</evidence>
<dbReference type="eggNOG" id="arCOG02879">
    <property type="taxonomic scope" value="Archaea"/>
</dbReference>
<evidence type="ECO:0008006" key="4">
    <source>
        <dbReference type="Google" id="ProtNLM"/>
    </source>
</evidence>